<dbReference type="PROSITE" id="PS00105">
    <property type="entry name" value="AA_TRANSFER_CLASS_1"/>
    <property type="match status" value="1"/>
</dbReference>
<dbReference type="PANTHER" id="PTHR46383">
    <property type="entry name" value="ASPARTATE AMINOTRANSFERASE"/>
    <property type="match status" value="1"/>
</dbReference>
<evidence type="ECO:0000256" key="5">
    <source>
        <dbReference type="ARBA" id="ARBA00022679"/>
    </source>
</evidence>
<reference evidence="9 10" key="1">
    <citation type="submission" date="2020-10" db="EMBL/GenBank/DDBJ databases">
        <title>Thermofilum lucidum 3507LT sp. nov. a novel member of Thermofilaceae family isolated from Chile hot spring, and proposal of description order Thermofilales.</title>
        <authorList>
            <person name="Zayulina K.S."/>
            <person name="Elcheninov A.G."/>
            <person name="Toshchakov S.V."/>
            <person name="Kublanov I.V."/>
        </authorList>
    </citation>
    <scope>NUCLEOTIDE SEQUENCE [LARGE SCALE GENOMIC DNA]</scope>
    <source>
        <strain evidence="9 10">3507LT</strain>
    </source>
</reference>
<dbReference type="GO" id="GO:0030170">
    <property type="term" value="F:pyridoxal phosphate binding"/>
    <property type="evidence" value="ECO:0007669"/>
    <property type="project" value="InterPro"/>
</dbReference>
<keyword evidence="10" id="KW-1185">Reference proteome</keyword>
<dbReference type="Gene3D" id="3.90.1150.10">
    <property type="entry name" value="Aspartate Aminotransferase, domain 1"/>
    <property type="match status" value="1"/>
</dbReference>
<dbReference type="KEGG" id="thel:IG193_06335"/>
<dbReference type="GO" id="GO:0006520">
    <property type="term" value="P:amino acid metabolic process"/>
    <property type="evidence" value="ECO:0007669"/>
    <property type="project" value="InterPro"/>
</dbReference>
<comment type="cofactor">
    <cofactor evidence="1 7">
        <name>pyridoxal 5'-phosphate</name>
        <dbReference type="ChEBI" id="CHEBI:597326"/>
    </cofactor>
</comment>
<protein>
    <recommendedName>
        <fullName evidence="7">Aminotransferase</fullName>
        <ecNumber evidence="7">2.6.1.-</ecNumber>
    </recommendedName>
</protein>
<keyword evidence="6" id="KW-0663">Pyridoxal phosphate</keyword>
<dbReference type="InterPro" id="IPR015421">
    <property type="entry name" value="PyrdxlP-dep_Trfase_major"/>
</dbReference>
<comment type="similarity">
    <text evidence="2 7">Belongs to the class-I pyridoxal-phosphate-dependent aminotransferase family.</text>
</comment>
<dbReference type="PANTHER" id="PTHR46383:SF1">
    <property type="entry name" value="ASPARTATE AMINOTRANSFERASE"/>
    <property type="match status" value="1"/>
</dbReference>
<dbReference type="Gene3D" id="3.40.640.10">
    <property type="entry name" value="Type I PLP-dependent aspartate aminotransferase-like (Major domain)"/>
    <property type="match status" value="1"/>
</dbReference>
<sequence>MPRLATRTQTIVSSPIRRIAALLDEARRKGDIISFGGGAPSLPPPQEVVEYIAEALKRYPQKTVAYGSTRGMIELRELISQDLKKYWGVSYDPHEEIMIVNGGTEGIYLALGAILEPGDEVILIDPTYVGYSEPIRLFGGRVRYVPVRVEEGYQPKIEDLEKVVSPLTKAFILLSPDNPTGRIVTDKFVSDLVRLAKEHDFWIIFDAVYKHITYGRQTPWVDAYPGARERTITIHSFSKEASIPGFRLGYVTGPPEVIEAMEKIKQYVSLAPDTPGQIAMIKFYENGIKERYLNEVVIPTYRRRRDFMYKAIQEYLPEAKTTLPEGAFYFFVDLRPYLEAMGRDDEEFANRLLYRKSVVVIPGKYFGEMGKGHVRMTFVSESEERIEEGLKRMNAYITSYL</sequence>
<dbReference type="GO" id="GO:0008483">
    <property type="term" value="F:transaminase activity"/>
    <property type="evidence" value="ECO:0007669"/>
    <property type="project" value="UniProtKB-KW"/>
</dbReference>
<comment type="subunit">
    <text evidence="3">Homodimer.</text>
</comment>
<dbReference type="InParanoid" id="A0A7L9FGC5"/>
<evidence type="ECO:0000259" key="8">
    <source>
        <dbReference type="Pfam" id="PF00155"/>
    </source>
</evidence>
<evidence type="ECO:0000256" key="7">
    <source>
        <dbReference type="RuleBase" id="RU000481"/>
    </source>
</evidence>
<dbReference type="InterPro" id="IPR050596">
    <property type="entry name" value="AspAT/PAT-like"/>
</dbReference>
<organism evidence="9 10">
    <name type="scientific">Infirmifilum lucidum</name>
    <dbReference type="NCBI Taxonomy" id="2776706"/>
    <lineage>
        <taxon>Archaea</taxon>
        <taxon>Thermoproteota</taxon>
        <taxon>Thermoprotei</taxon>
        <taxon>Thermofilales</taxon>
        <taxon>Thermofilaceae</taxon>
        <taxon>Infirmifilum</taxon>
    </lineage>
</organism>
<evidence type="ECO:0000256" key="4">
    <source>
        <dbReference type="ARBA" id="ARBA00022576"/>
    </source>
</evidence>
<evidence type="ECO:0000313" key="10">
    <source>
        <dbReference type="Proteomes" id="UP000594121"/>
    </source>
</evidence>
<dbReference type="InterPro" id="IPR004838">
    <property type="entry name" value="NHTrfase_class1_PyrdxlP-BS"/>
</dbReference>
<feature type="domain" description="Aminotransferase class I/classII large" evidence="8">
    <location>
        <begin position="31"/>
        <end position="392"/>
    </location>
</feature>
<proteinExistence type="inferred from homology"/>
<dbReference type="SUPFAM" id="SSF53383">
    <property type="entry name" value="PLP-dependent transferases"/>
    <property type="match status" value="1"/>
</dbReference>
<dbReference type="InterPro" id="IPR015422">
    <property type="entry name" value="PyrdxlP-dep_Trfase_small"/>
</dbReference>
<dbReference type="CDD" id="cd00609">
    <property type="entry name" value="AAT_like"/>
    <property type="match status" value="1"/>
</dbReference>
<accession>A0A7L9FGC5</accession>
<evidence type="ECO:0000256" key="6">
    <source>
        <dbReference type="ARBA" id="ARBA00022898"/>
    </source>
</evidence>
<dbReference type="Pfam" id="PF00155">
    <property type="entry name" value="Aminotran_1_2"/>
    <property type="match status" value="1"/>
</dbReference>
<dbReference type="EC" id="2.6.1.-" evidence="7"/>
<dbReference type="AlphaFoldDB" id="A0A7L9FGC5"/>
<evidence type="ECO:0000256" key="3">
    <source>
        <dbReference type="ARBA" id="ARBA00011738"/>
    </source>
</evidence>
<dbReference type="InterPro" id="IPR015424">
    <property type="entry name" value="PyrdxlP-dep_Trfase"/>
</dbReference>
<name>A0A7L9FGC5_9CREN</name>
<evidence type="ECO:0000313" key="9">
    <source>
        <dbReference type="EMBL" id="QOJ78372.1"/>
    </source>
</evidence>
<dbReference type="EMBL" id="CP062310">
    <property type="protein sequence ID" value="QOJ78372.1"/>
    <property type="molecule type" value="Genomic_DNA"/>
</dbReference>
<evidence type="ECO:0000256" key="1">
    <source>
        <dbReference type="ARBA" id="ARBA00001933"/>
    </source>
</evidence>
<dbReference type="InterPro" id="IPR004839">
    <property type="entry name" value="Aminotransferase_I/II_large"/>
</dbReference>
<evidence type="ECO:0000256" key="2">
    <source>
        <dbReference type="ARBA" id="ARBA00007441"/>
    </source>
</evidence>
<keyword evidence="5 7" id="KW-0808">Transferase</keyword>
<gene>
    <name evidence="9" type="ORF">IG193_06335</name>
</gene>
<dbReference type="Proteomes" id="UP000594121">
    <property type="component" value="Chromosome"/>
</dbReference>
<keyword evidence="4 7" id="KW-0032">Aminotransferase</keyword>